<evidence type="ECO:0000313" key="2">
    <source>
        <dbReference type="EMBL" id="MBC8569820.1"/>
    </source>
</evidence>
<proteinExistence type="predicted"/>
<dbReference type="PANTHER" id="PTHR37804">
    <property type="entry name" value="CDAA REGULATORY PROTEIN CDAR"/>
    <property type="match status" value="1"/>
</dbReference>
<dbReference type="PANTHER" id="PTHR37804:SF1">
    <property type="entry name" value="CDAA REGULATORY PROTEIN CDAR"/>
    <property type="match status" value="1"/>
</dbReference>
<keyword evidence="1" id="KW-0472">Membrane</keyword>
<dbReference type="Gene3D" id="2.170.120.30">
    <property type="match status" value="2"/>
</dbReference>
<accession>A0A926IB72</accession>
<gene>
    <name evidence="2" type="ORF">H8709_03135</name>
</gene>
<feature type="transmembrane region" description="Helical" evidence="1">
    <location>
        <begin position="17"/>
        <end position="37"/>
    </location>
</feature>
<dbReference type="Gene3D" id="2.170.120.40">
    <property type="entry name" value="YbbR-like domain"/>
    <property type="match status" value="1"/>
</dbReference>
<dbReference type="RefSeq" id="WP_262396907.1">
    <property type="nucleotide sequence ID" value="NZ_JACRTC010000001.1"/>
</dbReference>
<dbReference type="InterPro" id="IPR012505">
    <property type="entry name" value="YbbR"/>
</dbReference>
<keyword evidence="1" id="KW-0812">Transmembrane</keyword>
<keyword evidence="3" id="KW-1185">Reference proteome</keyword>
<dbReference type="Pfam" id="PF07949">
    <property type="entry name" value="YbbR"/>
    <property type="match status" value="3"/>
</dbReference>
<evidence type="ECO:0000313" key="3">
    <source>
        <dbReference type="Proteomes" id="UP000660861"/>
    </source>
</evidence>
<comment type="caution">
    <text evidence="2">The sequence shown here is derived from an EMBL/GenBank/DDBJ whole genome shotgun (WGS) entry which is preliminary data.</text>
</comment>
<evidence type="ECO:0000256" key="1">
    <source>
        <dbReference type="SAM" id="Phobius"/>
    </source>
</evidence>
<dbReference type="InterPro" id="IPR053154">
    <property type="entry name" value="c-di-AMP_regulator"/>
</dbReference>
<sequence>MKLKKFSLGRLFDNIKFVWVFAFVVAIVTWFVVAFTVSPEKNGKITQVPVNIDIQSTSIGKLGLDVVSGSDNTVDVWVTGKRYVVGSLTADDIVATASLAGVTGPGSYDLKIQVAKKDASKEFEIISNKPETVRVRFDRLSNKTIKLDVDMSGVTVPDGYMMEQPYANPSEITITGPENDVSKVAKCVVKAELDETLRESKVIQGKVTLVDKEGNPIENSSIAMSVDDGTVEVTIPILKKKELPVKLDFLNMPDGFPIDSLAYTLSNETIQVAGPTDTVDNMSEIHLGYVDFSQLDVSSTFSYDVQLPSGFINIENINTVTADFTNENLTSREFTVKNINVVNAPANFDVKVSTKSITKVKIVGDASIMENLAATDIVAEVDLSGSEIAAGQFKVPVKIVIPGKQLVWANGDYSVVVIVTAKG</sequence>
<dbReference type="EMBL" id="JACRTC010000001">
    <property type="protein sequence ID" value="MBC8569820.1"/>
    <property type="molecule type" value="Genomic_DNA"/>
</dbReference>
<reference evidence="2" key="1">
    <citation type="submission" date="2020-08" db="EMBL/GenBank/DDBJ databases">
        <title>Genome public.</title>
        <authorList>
            <person name="Liu C."/>
            <person name="Sun Q."/>
        </authorList>
    </citation>
    <scope>NUCLEOTIDE SEQUENCE</scope>
    <source>
        <strain evidence="2">NSJ-54</strain>
    </source>
</reference>
<organism evidence="2 3">
    <name type="scientific">Zongyangia hominis</name>
    <dbReference type="NCBI Taxonomy" id="2763677"/>
    <lineage>
        <taxon>Bacteria</taxon>
        <taxon>Bacillati</taxon>
        <taxon>Bacillota</taxon>
        <taxon>Clostridia</taxon>
        <taxon>Eubacteriales</taxon>
        <taxon>Oscillospiraceae</taxon>
        <taxon>Zongyangia</taxon>
    </lineage>
</organism>
<protein>
    <recommendedName>
        <fullName evidence="4">YbbR domain-containing protein</fullName>
    </recommendedName>
</protein>
<evidence type="ECO:0008006" key="4">
    <source>
        <dbReference type="Google" id="ProtNLM"/>
    </source>
</evidence>
<name>A0A926IB72_9FIRM</name>
<dbReference type="AlphaFoldDB" id="A0A926IB72"/>
<keyword evidence="1" id="KW-1133">Transmembrane helix</keyword>
<dbReference type="Proteomes" id="UP000660861">
    <property type="component" value="Unassembled WGS sequence"/>
</dbReference>